<protein>
    <submittedName>
        <fullName evidence="6">Alpha-xylosidase</fullName>
    </submittedName>
</protein>
<dbReference type="InterPro" id="IPR025887">
    <property type="entry name" value="Glyco_hydro_31_N_dom"/>
</dbReference>
<evidence type="ECO:0000259" key="4">
    <source>
        <dbReference type="Pfam" id="PF13802"/>
    </source>
</evidence>
<dbReference type="PANTHER" id="PTHR43863">
    <property type="entry name" value="HYDROLASE, PUTATIVE (AFU_ORTHOLOGUE AFUA_1G03140)-RELATED"/>
    <property type="match status" value="1"/>
</dbReference>
<keyword evidence="7" id="KW-1185">Reference proteome</keyword>
<dbReference type="Pfam" id="PF13802">
    <property type="entry name" value="Gal_mutarotas_2"/>
    <property type="match status" value="1"/>
</dbReference>
<dbReference type="Pfam" id="PF01055">
    <property type="entry name" value="Glyco_hydro_31_2nd"/>
    <property type="match status" value="1"/>
</dbReference>
<feature type="domain" description="Glycoside hydrolase family 31 TIM barrel" evidence="3">
    <location>
        <begin position="306"/>
        <end position="621"/>
    </location>
</feature>
<reference evidence="7" key="1">
    <citation type="journal article" date="2019" name="Int. J. Syst. Evol. Microbiol.">
        <title>The Global Catalogue of Microorganisms (GCM) 10K type strain sequencing project: providing services to taxonomists for standard genome sequencing and annotation.</title>
        <authorList>
            <consortium name="The Broad Institute Genomics Platform"/>
            <consortium name="The Broad Institute Genome Sequencing Center for Infectious Disease"/>
            <person name="Wu L."/>
            <person name="Ma J."/>
        </authorList>
    </citation>
    <scope>NUCLEOTIDE SEQUENCE [LARGE SCALE GENOMIC DNA]</scope>
    <source>
        <strain evidence="7">CGMCC 1.15180</strain>
    </source>
</reference>
<dbReference type="PANTHER" id="PTHR43863:SF2">
    <property type="entry name" value="MALTASE-GLUCOAMYLASE"/>
    <property type="match status" value="1"/>
</dbReference>
<keyword evidence="2" id="KW-0378">Hydrolase</keyword>
<dbReference type="Proteomes" id="UP001597361">
    <property type="component" value="Unassembled WGS sequence"/>
</dbReference>
<evidence type="ECO:0000259" key="3">
    <source>
        <dbReference type="Pfam" id="PF01055"/>
    </source>
</evidence>
<evidence type="ECO:0000313" key="7">
    <source>
        <dbReference type="Proteomes" id="UP001597361"/>
    </source>
</evidence>
<dbReference type="RefSeq" id="WP_376887647.1">
    <property type="nucleotide sequence ID" value="NZ_JBHUHR010000045.1"/>
</dbReference>
<comment type="caution">
    <text evidence="6">The sequence shown here is derived from an EMBL/GenBank/DDBJ whole genome shotgun (WGS) entry which is preliminary data.</text>
</comment>
<accession>A0ABW4VS08</accession>
<dbReference type="Gene3D" id="2.60.40.1180">
    <property type="entry name" value="Golgi alpha-mannosidase II"/>
    <property type="match status" value="1"/>
</dbReference>
<dbReference type="SUPFAM" id="SSF74650">
    <property type="entry name" value="Galactose mutarotase-like"/>
    <property type="match status" value="1"/>
</dbReference>
<dbReference type="SUPFAM" id="SSF51011">
    <property type="entry name" value="Glycosyl hydrolase domain"/>
    <property type="match status" value="1"/>
</dbReference>
<keyword evidence="2" id="KW-0326">Glycosidase</keyword>
<dbReference type="Gene3D" id="3.20.20.80">
    <property type="entry name" value="Glycosidases"/>
    <property type="match status" value="1"/>
</dbReference>
<sequence length="752" mass="86295">MNRTNYQLFDFLDFDPNEKPEDQPKRLWRAGKPVEIEAVEGVVEVTITFQCQTPSNDTGADLAIPQVLKKLYIEALGEKILRIGIGEENGVFQNSEMLQIAPDLERMPLSVEKTQNDWLVLDSKHQVKAKFSLGSHPIDHWSELLPEPQETLEMCFYPDGKKEVKMHGFDQFFPARQDAYGLAYIQEGGLTQAMTVSFHTKPGEKFVGTGERFSKMDLSGKTLQMKNQDGQGVNNQRTYKNVPFYLSSEMYGLFLHTSAYCKFSIADHSTRSVQILSEEPHLDFFLIGGEKPEEILHQYRKITGFPSLPPLWSFGVWMSKMTYFSAEEVYGICDRLRREDFPCDVIHLDTGWFKTDWLCEWKFNLERFPDPLGFIEKLRKNGFKVSLWQMPYIAKEAAQHDEAKDNKYFGSPLKISKQEGSNFSALDYAGTIDFTYPKAILWYKNLLKELLEMGVVCIKTDFGEEIHMDAEYHGMDAKLLNNLYGLLYQKAAYEITKEVTGDGIVWARAGWAGCQRYPLHWGGDAAATWDGLAGSLKGGLHLGLSGFAFWSHDVPGFHSLPNFMNGVIPDGLYARWTQFGVFSSHIRYHGTSKREPYFYPKIADLVRSWWKLRYALIPYILKTSKQSTITGYPVLRALLLHHQDDPTVWHLDDQYYFGDDFLVAPIMNDEGNRKVYIPEGDWVDFFTGEKVAGKQWLQGIWSLEDMPVWVKDGAVLPIYTKPVSNTDEMQMDQCETLTIDSKFEGIWKYLGI</sequence>
<feature type="domain" description="Glycosyl hydrolase family 31 C-terminal" evidence="5">
    <location>
        <begin position="631"/>
        <end position="716"/>
    </location>
</feature>
<dbReference type="InterPro" id="IPR051816">
    <property type="entry name" value="Glycosyl_Hydrolase_31"/>
</dbReference>
<organism evidence="6 7">
    <name type="scientific">Belliella marina</name>
    <dbReference type="NCBI Taxonomy" id="1644146"/>
    <lineage>
        <taxon>Bacteria</taxon>
        <taxon>Pseudomonadati</taxon>
        <taxon>Bacteroidota</taxon>
        <taxon>Cytophagia</taxon>
        <taxon>Cytophagales</taxon>
        <taxon>Cyclobacteriaceae</taxon>
        <taxon>Belliella</taxon>
    </lineage>
</organism>
<proteinExistence type="inferred from homology"/>
<dbReference type="SUPFAM" id="SSF51445">
    <property type="entry name" value="(Trans)glycosidases"/>
    <property type="match status" value="1"/>
</dbReference>
<dbReference type="EMBL" id="JBHUHR010000045">
    <property type="protein sequence ID" value="MFD2036541.1"/>
    <property type="molecule type" value="Genomic_DNA"/>
</dbReference>
<dbReference type="Pfam" id="PF21365">
    <property type="entry name" value="Glyco_hydro_31_3rd"/>
    <property type="match status" value="1"/>
</dbReference>
<dbReference type="Gene3D" id="2.60.40.1760">
    <property type="entry name" value="glycosyl hydrolase (family 31)"/>
    <property type="match status" value="1"/>
</dbReference>
<dbReference type="InterPro" id="IPR017853">
    <property type="entry name" value="GH"/>
</dbReference>
<feature type="domain" description="Glycoside hydrolase family 31 N-terminal" evidence="4">
    <location>
        <begin position="71"/>
        <end position="263"/>
    </location>
</feature>
<evidence type="ECO:0000256" key="1">
    <source>
        <dbReference type="ARBA" id="ARBA00007806"/>
    </source>
</evidence>
<name>A0ABW4VS08_9BACT</name>
<gene>
    <name evidence="6" type="ORF">ACFSKL_17170</name>
</gene>
<comment type="similarity">
    <text evidence="1 2">Belongs to the glycosyl hydrolase 31 family.</text>
</comment>
<dbReference type="CDD" id="cd06593">
    <property type="entry name" value="GH31_xylosidase_YicI"/>
    <property type="match status" value="1"/>
</dbReference>
<dbReference type="CDD" id="cd14752">
    <property type="entry name" value="GH31_N"/>
    <property type="match status" value="1"/>
</dbReference>
<evidence type="ECO:0000313" key="6">
    <source>
        <dbReference type="EMBL" id="MFD2036541.1"/>
    </source>
</evidence>
<evidence type="ECO:0000259" key="5">
    <source>
        <dbReference type="Pfam" id="PF21365"/>
    </source>
</evidence>
<dbReference type="InterPro" id="IPR048395">
    <property type="entry name" value="Glyco_hydro_31_C"/>
</dbReference>
<dbReference type="InterPro" id="IPR013780">
    <property type="entry name" value="Glyco_hydro_b"/>
</dbReference>
<dbReference type="InterPro" id="IPR011013">
    <property type="entry name" value="Gal_mutarotase_sf_dom"/>
</dbReference>
<evidence type="ECO:0000256" key="2">
    <source>
        <dbReference type="RuleBase" id="RU361185"/>
    </source>
</evidence>
<dbReference type="InterPro" id="IPR000322">
    <property type="entry name" value="Glyco_hydro_31_TIM"/>
</dbReference>